<dbReference type="Proteomes" id="UP000256869">
    <property type="component" value="Unassembled WGS sequence"/>
</dbReference>
<dbReference type="InterPro" id="IPR012772">
    <property type="entry name" value="Ectoine_EctA"/>
</dbReference>
<evidence type="ECO:0000259" key="10">
    <source>
        <dbReference type="PROSITE" id="PS51186"/>
    </source>
</evidence>
<reference evidence="11 12" key="1">
    <citation type="submission" date="2018-07" db="EMBL/GenBank/DDBJ databases">
        <title>Genomic Encyclopedia of Type Strains, Phase III (KMG-III): the genomes of soil and plant-associated and newly described type strains.</title>
        <authorList>
            <person name="Whitman W."/>
        </authorList>
    </citation>
    <scope>NUCLEOTIDE SEQUENCE [LARGE SCALE GENOMIC DNA]</scope>
    <source>
        <strain evidence="11 12">CECT 8236</strain>
    </source>
</reference>
<dbReference type="SUPFAM" id="SSF55729">
    <property type="entry name" value="Acyl-CoA N-acyltransferases (Nat)"/>
    <property type="match status" value="1"/>
</dbReference>
<name>A0A3D9HU75_9BACL</name>
<evidence type="ECO:0000256" key="4">
    <source>
        <dbReference type="ARBA" id="ARBA00012355"/>
    </source>
</evidence>
<dbReference type="Gene3D" id="3.40.630.30">
    <property type="match status" value="1"/>
</dbReference>
<comment type="pathway">
    <text evidence="2 9">Amine and polyamine biosynthesis; ectoine biosynthesis; L-ectoine from L-aspartate 4-semialdehyde: step 2/3.</text>
</comment>
<evidence type="ECO:0000256" key="7">
    <source>
        <dbReference type="ARBA" id="ARBA00023315"/>
    </source>
</evidence>
<accession>A0A3D9HU75</accession>
<organism evidence="11 12">
    <name type="scientific">Cohnella lupini</name>
    <dbReference type="NCBI Taxonomy" id="1294267"/>
    <lineage>
        <taxon>Bacteria</taxon>
        <taxon>Bacillati</taxon>
        <taxon>Bacillota</taxon>
        <taxon>Bacilli</taxon>
        <taxon>Bacillales</taxon>
        <taxon>Paenibacillaceae</taxon>
        <taxon>Cohnella</taxon>
    </lineage>
</organism>
<dbReference type="NCBIfam" id="TIGR02406">
    <property type="entry name" value="ectoine_EctA"/>
    <property type="match status" value="1"/>
</dbReference>
<dbReference type="EC" id="2.3.1.178" evidence="4 9"/>
<dbReference type="UniPathway" id="UPA00067">
    <property type="reaction ID" value="UER00122"/>
</dbReference>
<protein>
    <recommendedName>
        <fullName evidence="5 9">L-2,4-diaminobutyric acid acetyltransferase</fullName>
        <shortName evidence="9">DABA acetyltransferase</shortName>
        <ecNumber evidence="4 9">2.3.1.178</ecNumber>
    </recommendedName>
</protein>
<comment type="function">
    <text evidence="1 9">Catalyzes the acetylation of L-2,4-diaminobutyrate (DABA) to gamma-N-acetyl-alpha,gamma-diaminobutyric acid (ADABA) with acetyl coenzyme A.</text>
</comment>
<comment type="similarity">
    <text evidence="3 9">Belongs to the acetyltransferase family. EctA subfamily.</text>
</comment>
<dbReference type="RefSeq" id="WP_115995565.1">
    <property type="nucleotide sequence ID" value="NZ_QRDY01000028.1"/>
</dbReference>
<proteinExistence type="inferred from homology"/>
<gene>
    <name evidence="9" type="primary">ectA</name>
    <name evidence="11" type="ORF">DFP95_12839</name>
</gene>
<comment type="catalytic activity">
    <reaction evidence="8 9">
        <text>L-2,4-diaminobutanoate + acetyl-CoA = (2S)-4-acetamido-2-aminobutanoate + CoA + H(+)</text>
        <dbReference type="Rhea" id="RHEA:16901"/>
        <dbReference type="ChEBI" id="CHEBI:15378"/>
        <dbReference type="ChEBI" id="CHEBI:57287"/>
        <dbReference type="ChEBI" id="CHEBI:57288"/>
        <dbReference type="ChEBI" id="CHEBI:58761"/>
        <dbReference type="ChEBI" id="CHEBI:58929"/>
        <dbReference type="EC" id="2.3.1.178"/>
    </reaction>
</comment>
<keyword evidence="6 9" id="KW-0808">Transferase</keyword>
<keyword evidence="12" id="KW-1185">Reference proteome</keyword>
<dbReference type="AlphaFoldDB" id="A0A3D9HU75"/>
<dbReference type="Pfam" id="PF00583">
    <property type="entry name" value="Acetyltransf_1"/>
    <property type="match status" value="1"/>
</dbReference>
<evidence type="ECO:0000256" key="8">
    <source>
        <dbReference type="ARBA" id="ARBA00048924"/>
    </source>
</evidence>
<evidence type="ECO:0000256" key="9">
    <source>
        <dbReference type="RuleBase" id="RU365045"/>
    </source>
</evidence>
<evidence type="ECO:0000256" key="2">
    <source>
        <dbReference type="ARBA" id="ARBA00004978"/>
    </source>
</evidence>
<dbReference type="InterPro" id="IPR016181">
    <property type="entry name" value="Acyl_CoA_acyltransferase"/>
</dbReference>
<dbReference type="EMBL" id="QRDY01000028">
    <property type="protein sequence ID" value="RED52980.1"/>
    <property type="molecule type" value="Genomic_DNA"/>
</dbReference>
<evidence type="ECO:0000256" key="3">
    <source>
        <dbReference type="ARBA" id="ARBA00010712"/>
    </source>
</evidence>
<evidence type="ECO:0000256" key="1">
    <source>
        <dbReference type="ARBA" id="ARBA00003741"/>
    </source>
</evidence>
<feature type="domain" description="N-acetyltransferase" evidence="10">
    <location>
        <begin position="11"/>
        <end position="167"/>
    </location>
</feature>
<evidence type="ECO:0000313" key="11">
    <source>
        <dbReference type="EMBL" id="RED52980.1"/>
    </source>
</evidence>
<sequence>MNGSAEALTAIRYRLPCLADGGEIWKLVRDSRKLDLNTPYFYLTMSHWFSQSCRVAEETESGSIIGLVTGFRQPSQPDTLFVWQIAVDERYRGRGIARGLLDHVADYPDILFIEATISPSNDSSKGLFKRWATSKNALISVSAGFMEDDFPYQKHEREDLYRIGPLK</sequence>
<comment type="caution">
    <text evidence="11">The sequence shown here is derived from an EMBL/GenBank/DDBJ whole genome shotgun (WGS) entry which is preliminary data.</text>
</comment>
<evidence type="ECO:0000256" key="5">
    <source>
        <dbReference type="ARBA" id="ARBA00017935"/>
    </source>
</evidence>
<dbReference type="PROSITE" id="PS51186">
    <property type="entry name" value="GNAT"/>
    <property type="match status" value="1"/>
</dbReference>
<dbReference type="GO" id="GO:0019491">
    <property type="term" value="P:ectoine biosynthetic process"/>
    <property type="evidence" value="ECO:0007669"/>
    <property type="project" value="UniProtKB-UniPathway"/>
</dbReference>
<dbReference type="CDD" id="cd04301">
    <property type="entry name" value="NAT_SF"/>
    <property type="match status" value="1"/>
</dbReference>
<dbReference type="InterPro" id="IPR000182">
    <property type="entry name" value="GNAT_dom"/>
</dbReference>
<keyword evidence="7 9" id="KW-0012">Acyltransferase</keyword>
<evidence type="ECO:0000256" key="6">
    <source>
        <dbReference type="ARBA" id="ARBA00022679"/>
    </source>
</evidence>
<evidence type="ECO:0000313" key="12">
    <source>
        <dbReference type="Proteomes" id="UP000256869"/>
    </source>
</evidence>
<dbReference type="OrthoDB" id="2436196at2"/>
<dbReference type="GO" id="GO:0033816">
    <property type="term" value="F:diaminobutyrate acetyltransferase activity"/>
    <property type="evidence" value="ECO:0007669"/>
    <property type="project" value="UniProtKB-EC"/>
</dbReference>